<evidence type="ECO:0000256" key="10">
    <source>
        <dbReference type="ARBA" id="ARBA00023211"/>
    </source>
</evidence>
<protein>
    <recommendedName>
        <fullName evidence="13">Germin-like protein</fullName>
    </recommendedName>
</protein>
<dbReference type="Gene3D" id="2.60.120.10">
    <property type="entry name" value="Jelly Rolls"/>
    <property type="match status" value="1"/>
</dbReference>
<keyword evidence="10 11" id="KW-0464">Manganese</keyword>
<dbReference type="FunFam" id="2.60.120.10:FF:000098">
    <property type="entry name" value="Germin-like protein 9-3"/>
    <property type="match status" value="1"/>
</dbReference>
<dbReference type="GO" id="GO:0030145">
    <property type="term" value="F:manganese ion binding"/>
    <property type="evidence" value="ECO:0007669"/>
    <property type="project" value="UniProtKB-UniRule"/>
</dbReference>
<evidence type="ECO:0000256" key="4">
    <source>
        <dbReference type="ARBA" id="ARBA00011268"/>
    </source>
</evidence>
<feature type="binding site" evidence="11">
    <location>
        <position position="78"/>
    </location>
    <ligand>
        <name>oxalate</name>
        <dbReference type="ChEBI" id="CHEBI:30623"/>
    </ligand>
</feature>
<dbReference type="InterPro" id="IPR014710">
    <property type="entry name" value="RmlC-like_jellyroll"/>
</dbReference>
<name>A0A2N9G2N3_FAGSY</name>
<dbReference type="SMART" id="SM00835">
    <property type="entry name" value="Cupin_1"/>
    <property type="match status" value="1"/>
</dbReference>
<feature type="binding site" evidence="12">
    <location>
        <position position="81"/>
    </location>
    <ligand>
        <name>Mn(2+)</name>
        <dbReference type="ChEBI" id="CHEBI:29035"/>
    </ligand>
</feature>
<dbReference type="EMBL" id="OIVN01001407">
    <property type="protein sequence ID" value="SPC93589.1"/>
    <property type="molecule type" value="Genomic_DNA"/>
</dbReference>
<evidence type="ECO:0000256" key="6">
    <source>
        <dbReference type="ARBA" id="ARBA00022525"/>
    </source>
</evidence>
<accession>A0A2N9G2N3</accession>
<evidence type="ECO:0000313" key="15">
    <source>
        <dbReference type="EMBL" id="SPC89013.1"/>
    </source>
</evidence>
<keyword evidence="6 13" id="KW-0964">Secreted</keyword>
<dbReference type="CDD" id="cd02241">
    <property type="entry name" value="cupin_OxOx"/>
    <property type="match status" value="1"/>
</dbReference>
<dbReference type="InterPro" id="IPR011051">
    <property type="entry name" value="RmlC_Cupin_sf"/>
</dbReference>
<gene>
    <name evidence="15" type="ORF">FSB_LOCUS16895</name>
    <name evidence="16" type="ORF">FSB_LOCUS21471</name>
</gene>
<dbReference type="EMBL" id="OIVN01001036">
    <property type="protein sequence ID" value="SPC89013.1"/>
    <property type="molecule type" value="Genomic_DNA"/>
</dbReference>
<comment type="subcellular location">
    <subcellularLocation>
        <location evidence="2 13">Secreted</location>
        <location evidence="2 13">Extracellular space</location>
        <location evidence="2 13">Apoplast</location>
    </subcellularLocation>
</comment>
<keyword evidence="8" id="KW-0732">Signal</keyword>
<evidence type="ECO:0000256" key="8">
    <source>
        <dbReference type="ARBA" id="ARBA00022729"/>
    </source>
</evidence>
<comment type="similarity">
    <text evidence="3 13">Belongs to the germin family.</text>
</comment>
<dbReference type="InterPro" id="IPR001929">
    <property type="entry name" value="Germin"/>
</dbReference>
<evidence type="ECO:0000256" key="3">
    <source>
        <dbReference type="ARBA" id="ARBA00007456"/>
    </source>
</evidence>
<evidence type="ECO:0000256" key="13">
    <source>
        <dbReference type="RuleBase" id="RU366015"/>
    </source>
</evidence>
<evidence type="ECO:0000256" key="12">
    <source>
        <dbReference type="PIRSR" id="PIRSR601929-2"/>
    </source>
</evidence>
<evidence type="ECO:0000256" key="7">
    <source>
        <dbReference type="ARBA" id="ARBA00022723"/>
    </source>
</evidence>
<evidence type="ECO:0000313" key="16">
    <source>
        <dbReference type="EMBL" id="SPC93589.1"/>
    </source>
</evidence>
<evidence type="ECO:0000259" key="14">
    <source>
        <dbReference type="SMART" id="SM00835"/>
    </source>
</evidence>
<comment type="subunit">
    <text evidence="4">Oligomer (believed to be a pentamer but probably hexamer).</text>
</comment>
<feature type="domain" description="Cupin type-1" evidence="14">
    <location>
        <begin position="33"/>
        <end position="180"/>
    </location>
</feature>
<dbReference type="GO" id="GO:0048046">
    <property type="term" value="C:apoplast"/>
    <property type="evidence" value="ECO:0007669"/>
    <property type="project" value="UniProtKB-SubCell"/>
</dbReference>
<organism evidence="16">
    <name type="scientific">Fagus sylvatica</name>
    <name type="common">Beechnut</name>
    <dbReference type="NCBI Taxonomy" id="28930"/>
    <lineage>
        <taxon>Eukaryota</taxon>
        <taxon>Viridiplantae</taxon>
        <taxon>Streptophyta</taxon>
        <taxon>Embryophyta</taxon>
        <taxon>Tracheophyta</taxon>
        <taxon>Spermatophyta</taxon>
        <taxon>Magnoliopsida</taxon>
        <taxon>eudicotyledons</taxon>
        <taxon>Gunneridae</taxon>
        <taxon>Pentapetalae</taxon>
        <taxon>rosids</taxon>
        <taxon>fabids</taxon>
        <taxon>Fagales</taxon>
        <taxon>Fagaceae</taxon>
        <taxon>Fagus</taxon>
    </lineage>
</organism>
<reference evidence="16" key="1">
    <citation type="submission" date="2018-02" db="EMBL/GenBank/DDBJ databases">
        <authorList>
            <person name="Cohen D.B."/>
            <person name="Kent A.D."/>
        </authorList>
    </citation>
    <scope>NUCLEOTIDE SEQUENCE</scope>
</reference>
<evidence type="ECO:0000256" key="9">
    <source>
        <dbReference type="ARBA" id="ARBA00023180"/>
    </source>
</evidence>
<evidence type="ECO:0000256" key="1">
    <source>
        <dbReference type="ARBA" id="ARBA00003629"/>
    </source>
</evidence>
<dbReference type="PRINTS" id="PR00325">
    <property type="entry name" value="GERMIN"/>
</dbReference>
<comment type="function">
    <text evidence="1">May play a role in plant defense. Probably has no oxalate oxidase activity even if the active site is conserved.</text>
</comment>
<dbReference type="Pfam" id="PF00190">
    <property type="entry name" value="Cupin_1"/>
    <property type="match status" value="1"/>
</dbReference>
<feature type="binding site" evidence="12">
    <location>
        <position position="127"/>
    </location>
    <ligand>
        <name>Mn(2+)</name>
        <dbReference type="ChEBI" id="CHEBI:29035"/>
    </ligand>
</feature>
<dbReference type="SUPFAM" id="SSF51182">
    <property type="entry name" value="RmlC-like cupins"/>
    <property type="match status" value="1"/>
</dbReference>
<sequence length="190" mass="20014">MAIAGDPDIISDFIVPTNVTTIDASFFTFTGMRALIQSGPPTNTTTFKAWKASSAEFPALNGQSISYDVLYFPAGSINPLHTRVRATGLLFLLQGTLQVGLVDATNKLFTQTLQAGDMFVFPKGLVHYQYNPDAQAPAIAIAAFGSSNPGSVAIPTASFNTGIDDIVLAKSFKTDVATIQALKAGLAPKP</sequence>
<dbReference type="PANTHER" id="PTHR31238">
    <property type="entry name" value="GERMIN-LIKE PROTEIN SUBFAMILY 3 MEMBER 3"/>
    <property type="match status" value="1"/>
</dbReference>
<evidence type="ECO:0000256" key="11">
    <source>
        <dbReference type="PIRSR" id="PIRSR601929-1"/>
    </source>
</evidence>
<dbReference type="InterPro" id="IPR006045">
    <property type="entry name" value="Cupin_1"/>
</dbReference>
<keyword evidence="5 13" id="KW-0052">Apoplast</keyword>
<keyword evidence="7 11" id="KW-0479">Metal-binding</keyword>
<evidence type="ECO:0000256" key="5">
    <source>
        <dbReference type="ARBA" id="ARBA00022523"/>
    </source>
</evidence>
<keyword evidence="9" id="KW-0325">Glycoprotein</keyword>
<evidence type="ECO:0000256" key="2">
    <source>
        <dbReference type="ARBA" id="ARBA00004271"/>
    </source>
</evidence>
<dbReference type="AlphaFoldDB" id="A0A2N9G2N3"/>
<proteinExistence type="inferred from homology"/>